<dbReference type="InterPro" id="IPR004162">
    <property type="entry name" value="SINA-like_animal"/>
</dbReference>
<keyword evidence="9" id="KW-0862">Zinc</keyword>
<dbReference type="EMBL" id="BLKM01000989">
    <property type="protein sequence ID" value="GFG39710.1"/>
    <property type="molecule type" value="Genomic_DNA"/>
</dbReference>
<accession>A0A6L2Q6Z4</accession>
<evidence type="ECO:0000256" key="9">
    <source>
        <dbReference type="ARBA" id="ARBA00022833"/>
    </source>
</evidence>
<dbReference type="UniPathway" id="UPA00143"/>
<evidence type="ECO:0000259" key="12">
    <source>
        <dbReference type="PROSITE" id="PS51081"/>
    </source>
</evidence>
<feature type="domain" description="RING-type" evidence="11">
    <location>
        <begin position="14"/>
        <end position="51"/>
    </location>
</feature>
<dbReference type="GO" id="GO:0005737">
    <property type="term" value="C:cytoplasm"/>
    <property type="evidence" value="ECO:0007669"/>
    <property type="project" value="TreeGrafter"/>
</dbReference>
<keyword evidence="8" id="KW-0833">Ubl conjugation pathway</keyword>
<evidence type="ECO:0000256" key="1">
    <source>
        <dbReference type="ARBA" id="ARBA00000900"/>
    </source>
</evidence>
<dbReference type="GO" id="GO:0031624">
    <property type="term" value="F:ubiquitin conjugating enzyme binding"/>
    <property type="evidence" value="ECO:0007669"/>
    <property type="project" value="TreeGrafter"/>
</dbReference>
<dbReference type="GO" id="GO:0043161">
    <property type="term" value="P:proteasome-mediated ubiquitin-dependent protein catabolic process"/>
    <property type="evidence" value="ECO:0007669"/>
    <property type="project" value="TreeGrafter"/>
</dbReference>
<organism evidence="13 14">
    <name type="scientific">Coptotermes formosanus</name>
    <name type="common">Formosan subterranean termite</name>
    <dbReference type="NCBI Taxonomy" id="36987"/>
    <lineage>
        <taxon>Eukaryota</taxon>
        <taxon>Metazoa</taxon>
        <taxon>Ecdysozoa</taxon>
        <taxon>Arthropoda</taxon>
        <taxon>Hexapoda</taxon>
        <taxon>Insecta</taxon>
        <taxon>Pterygota</taxon>
        <taxon>Neoptera</taxon>
        <taxon>Polyneoptera</taxon>
        <taxon>Dictyoptera</taxon>
        <taxon>Blattodea</taxon>
        <taxon>Blattoidea</taxon>
        <taxon>Termitoidae</taxon>
        <taxon>Rhinotermitidae</taxon>
        <taxon>Coptotermes</taxon>
    </lineage>
</organism>
<evidence type="ECO:0000256" key="3">
    <source>
        <dbReference type="ARBA" id="ARBA00009119"/>
    </source>
</evidence>
<dbReference type="GO" id="GO:0061630">
    <property type="term" value="F:ubiquitin protein ligase activity"/>
    <property type="evidence" value="ECO:0007669"/>
    <property type="project" value="UniProtKB-EC"/>
</dbReference>
<dbReference type="Proteomes" id="UP000502823">
    <property type="component" value="Unassembled WGS sequence"/>
</dbReference>
<dbReference type="InterPro" id="IPR008974">
    <property type="entry name" value="TRAF-like"/>
</dbReference>
<dbReference type="PANTHER" id="PTHR45877:SF2">
    <property type="entry name" value="E3 UBIQUITIN-PROTEIN LIGASE SINA-RELATED"/>
    <property type="match status" value="1"/>
</dbReference>
<dbReference type="GO" id="GO:0008270">
    <property type="term" value="F:zinc ion binding"/>
    <property type="evidence" value="ECO:0007669"/>
    <property type="project" value="UniProtKB-KW"/>
</dbReference>
<dbReference type="Pfam" id="PF21361">
    <property type="entry name" value="Sina_ZnF"/>
    <property type="match status" value="1"/>
</dbReference>
<evidence type="ECO:0000256" key="10">
    <source>
        <dbReference type="PROSITE-ProRule" id="PRU00455"/>
    </source>
</evidence>
<sequence length="270" mass="31179">MDVLSMTLLPELLCSACHKCLEPPGLIQMCDCGHSICGTCSSTSSRCRECNCSLFEVVNKPIEHLTRKARYPCQFHTNGCREVFVIDRIRHHEKECLHRPHRCPFAVTKYKCTWRGHLFRIRDHVMRQHTSLNREVTGKFSTSLENFGTETTWYETVTLHKQVFLVCAEVTRDRFHTCVLFVGPQGREVNYRYSIRIDQSDSETGSASGTHGTFNYLTDTHEIFRTGNCFTVDTKYMKKCLNMKSEVQLQFEICRNSDWPRAVTPVAMSS</sequence>
<dbReference type="Gene3D" id="2.60.210.10">
    <property type="entry name" value="Apoptosis, Tumor Necrosis Factor Receptor Associated Protein 2, Chain A"/>
    <property type="match status" value="1"/>
</dbReference>
<dbReference type="AlphaFoldDB" id="A0A6L2Q6Z4"/>
<dbReference type="InterPro" id="IPR013083">
    <property type="entry name" value="Znf_RING/FYVE/PHD"/>
</dbReference>
<evidence type="ECO:0000256" key="8">
    <source>
        <dbReference type="ARBA" id="ARBA00022786"/>
    </source>
</evidence>
<dbReference type="EC" id="2.3.2.27" evidence="4"/>
<evidence type="ECO:0000313" key="13">
    <source>
        <dbReference type="EMBL" id="GFG39710.1"/>
    </source>
</evidence>
<dbReference type="GO" id="GO:0016567">
    <property type="term" value="P:protein ubiquitination"/>
    <property type="evidence" value="ECO:0007669"/>
    <property type="project" value="UniProtKB-UniPathway"/>
</dbReference>
<dbReference type="PANTHER" id="PTHR45877">
    <property type="entry name" value="E3 UBIQUITIN-PROTEIN LIGASE SIAH2"/>
    <property type="match status" value="1"/>
</dbReference>
<comment type="catalytic activity">
    <reaction evidence="1">
        <text>S-ubiquitinyl-[E2 ubiquitin-conjugating enzyme]-L-cysteine + [acceptor protein]-L-lysine = [E2 ubiquitin-conjugating enzyme]-L-cysteine + N(6)-ubiquitinyl-[acceptor protein]-L-lysine.</text>
        <dbReference type="EC" id="2.3.2.27"/>
    </reaction>
</comment>
<comment type="caution">
    <text evidence="13">The sequence shown here is derived from an EMBL/GenBank/DDBJ whole genome shotgun (WGS) entry which is preliminary data.</text>
</comment>
<dbReference type="InterPro" id="IPR013010">
    <property type="entry name" value="Znf_SIAH"/>
</dbReference>
<evidence type="ECO:0000259" key="11">
    <source>
        <dbReference type="PROSITE" id="PS50089"/>
    </source>
</evidence>
<keyword evidence="6" id="KW-0479">Metal-binding</keyword>
<dbReference type="FunFam" id="3.30.40.10:FF:000041">
    <property type="entry name" value="E3 ubiquitin-protein ligase SINAT3"/>
    <property type="match status" value="1"/>
</dbReference>
<evidence type="ECO:0000256" key="2">
    <source>
        <dbReference type="ARBA" id="ARBA00004906"/>
    </source>
</evidence>
<reference evidence="14" key="1">
    <citation type="submission" date="2020-01" db="EMBL/GenBank/DDBJ databases">
        <title>Draft genome sequence of the Termite Coptotermes fromosanus.</title>
        <authorList>
            <person name="Itakura S."/>
            <person name="Yosikawa Y."/>
            <person name="Umezawa K."/>
        </authorList>
    </citation>
    <scope>NUCLEOTIDE SEQUENCE [LARGE SCALE GENOMIC DNA]</scope>
</reference>
<protein>
    <recommendedName>
        <fullName evidence="4">RING-type E3 ubiquitin transferase</fullName>
        <ecNumber evidence="4">2.3.2.27</ecNumber>
    </recommendedName>
</protein>
<evidence type="ECO:0000313" key="14">
    <source>
        <dbReference type="Proteomes" id="UP000502823"/>
    </source>
</evidence>
<dbReference type="InParanoid" id="A0A6L2Q6Z4"/>
<evidence type="ECO:0000256" key="6">
    <source>
        <dbReference type="ARBA" id="ARBA00022723"/>
    </source>
</evidence>
<name>A0A6L2Q6Z4_COPFO</name>
<evidence type="ECO:0000256" key="4">
    <source>
        <dbReference type="ARBA" id="ARBA00012483"/>
    </source>
</evidence>
<keyword evidence="5" id="KW-0808">Transferase</keyword>
<keyword evidence="7 10" id="KW-0863">Zinc-finger</keyword>
<evidence type="ECO:0000256" key="7">
    <source>
        <dbReference type="ARBA" id="ARBA00022771"/>
    </source>
</evidence>
<proteinExistence type="inferred from homology"/>
<comment type="similarity">
    <text evidence="3">Belongs to the SINA (Seven in absentia) family.</text>
</comment>
<dbReference type="InterPro" id="IPR001841">
    <property type="entry name" value="Znf_RING"/>
</dbReference>
<keyword evidence="14" id="KW-1185">Reference proteome</keyword>
<feature type="domain" description="SIAH-type" evidence="12">
    <location>
        <begin position="68"/>
        <end position="130"/>
    </location>
</feature>
<evidence type="ECO:0000256" key="5">
    <source>
        <dbReference type="ARBA" id="ARBA00022679"/>
    </source>
</evidence>
<dbReference type="PROSITE" id="PS50089">
    <property type="entry name" value="ZF_RING_2"/>
    <property type="match status" value="1"/>
</dbReference>
<gene>
    <name evidence="13" type="ORF">Cfor_11115</name>
</gene>
<comment type="pathway">
    <text evidence="2">Protein modification; protein ubiquitination.</text>
</comment>
<dbReference type="Gene3D" id="3.30.40.10">
    <property type="entry name" value="Zinc/RING finger domain, C3HC4 (zinc finger)"/>
    <property type="match status" value="1"/>
</dbReference>
<dbReference type="OrthoDB" id="620422at2759"/>
<dbReference type="SUPFAM" id="SSF49599">
    <property type="entry name" value="TRAF domain-like"/>
    <property type="match status" value="1"/>
</dbReference>
<dbReference type="PROSITE" id="PS51081">
    <property type="entry name" value="ZF_SIAH"/>
    <property type="match status" value="1"/>
</dbReference>